<organism evidence="2">
    <name type="scientific">marine sediment metagenome</name>
    <dbReference type="NCBI Taxonomy" id="412755"/>
    <lineage>
        <taxon>unclassified sequences</taxon>
        <taxon>metagenomes</taxon>
        <taxon>ecological metagenomes</taxon>
    </lineage>
</organism>
<evidence type="ECO:0000313" key="2">
    <source>
        <dbReference type="EMBL" id="GAI98154.1"/>
    </source>
</evidence>
<dbReference type="InterPro" id="IPR023210">
    <property type="entry name" value="NADP_OxRdtase_dom"/>
</dbReference>
<dbReference type="SUPFAM" id="SSF51430">
    <property type="entry name" value="NAD(P)-linked oxidoreductase"/>
    <property type="match status" value="1"/>
</dbReference>
<comment type="caution">
    <text evidence="2">The sequence shown here is derived from an EMBL/GenBank/DDBJ whole genome shotgun (WGS) entry which is preliminary data.</text>
</comment>
<sequence>PPGYGDGLSETNLGHVLAELHADDVTVATKVRLSADDLKDTIGSVQRSLETSLKRLRRDSIDILQLHTQVSLDRSNPDWQRTLDVKDVLGKGGVADAFDKMCSQGLIRFLGFTGVGETSALHQVVDSGRFDLLQVYYNLLNPSAGLSMPPQFTGYDFRQLIDAASEHDLGVVVIRVMAGGALGGTPVRPRNASPTVDVVISGNTYEVNKAKAEKLNTLVSGDVDSLPQAALRFTLIHPGVSTVLVGFSSLAQIEEAVIGAGKGPLPVSAMDHLRDIWA</sequence>
<accession>X1V0K8</accession>
<feature type="non-terminal residue" evidence="2">
    <location>
        <position position="278"/>
    </location>
</feature>
<dbReference type="InterPro" id="IPR036812">
    <property type="entry name" value="NAD(P)_OxRdtase_dom_sf"/>
</dbReference>
<dbReference type="PANTHER" id="PTHR43312">
    <property type="entry name" value="D-THREO-ALDOSE 1-DEHYDROGENASE"/>
    <property type="match status" value="1"/>
</dbReference>
<reference evidence="2" key="1">
    <citation type="journal article" date="2014" name="Front. Microbiol.">
        <title>High frequency of phylogenetically diverse reductive dehalogenase-homologous genes in deep subseafloor sedimentary metagenomes.</title>
        <authorList>
            <person name="Kawai M."/>
            <person name="Futagami T."/>
            <person name="Toyoda A."/>
            <person name="Takaki Y."/>
            <person name="Nishi S."/>
            <person name="Hori S."/>
            <person name="Arai W."/>
            <person name="Tsubouchi T."/>
            <person name="Morono Y."/>
            <person name="Uchiyama I."/>
            <person name="Ito T."/>
            <person name="Fujiyama A."/>
            <person name="Inagaki F."/>
            <person name="Takami H."/>
        </authorList>
    </citation>
    <scope>NUCLEOTIDE SEQUENCE</scope>
    <source>
        <strain evidence="2">Expedition CK06-06</strain>
    </source>
</reference>
<feature type="non-terminal residue" evidence="2">
    <location>
        <position position="1"/>
    </location>
</feature>
<evidence type="ECO:0000259" key="1">
    <source>
        <dbReference type="Pfam" id="PF00248"/>
    </source>
</evidence>
<feature type="domain" description="NADP-dependent oxidoreductase" evidence="1">
    <location>
        <begin position="4"/>
        <end position="276"/>
    </location>
</feature>
<dbReference type="Gene3D" id="3.20.20.100">
    <property type="entry name" value="NADP-dependent oxidoreductase domain"/>
    <property type="match status" value="1"/>
</dbReference>
<dbReference type="InterPro" id="IPR053135">
    <property type="entry name" value="AKR2_Oxidoreductase"/>
</dbReference>
<dbReference type="EMBL" id="BARW01018367">
    <property type="protein sequence ID" value="GAI98154.1"/>
    <property type="molecule type" value="Genomic_DNA"/>
</dbReference>
<proteinExistence type="predicted"/>
<dbReference type="PANTHER" id="PTHR43312:SF1">
    <property type="entry name" value="NADP-DEPENDENT OXIDOREDUCTASE DOMAIN-CONTAINING PROTEIN"/>
    <property type="match status" value="1"/>
</dbReference>
<dbReference type="AlphaFoldDB" id="X1V0K8"/>
<protein>
    <recommendedName>
        <fullName evidence="1">NADP-dependent oxidoreductase domain-containing protein</fullName>
    </recommendedName>
</protein>
<dbReference type="Pfam" id="PF00248">
    <property type="entry name" value="Aldo_ket_red"/>
    <property type="match status" value="1"/>
</dbReference>
<name>X1V0K8_9ZZZZ</name>
<gene>
    <name evidence="2" type="ORF">S12H4_31466</name>
</gene>